<reference evidence="1 2" key="1">
    <citation type="submission" date="2019-11" db="EMBL/GenBank/DDBJ databases">
        <title>Comparative genomics of hydrocarbon-degrading Desulfosarcina strains.</title>
        <authorList>
            <person name="Watanabe M."/>
            <person name="Kojima H."/>
            <person name="Fukui M."/>
        </authorList>
    </citation>
    <scope>NUCLEOTIDE SEQUENCE [LARGE SCALE GENOMIC DNA]</scope>
    <source>
        <strain evidence="1 2">PL12</strain>
    </source>
</reference>
<dbReference type="AlphaFoldDB" id="A0A5K7YPX8"/>
<evidence type="ECO:0000313" key="2">
    <source>
        <dbReference type="Proteomes" id="UP000427906"/>
    </source>
</evidence>
<accession>A0A5K7YPX8</accession>
<proteinExistence type="predicted"/>
<protein>
    <submittedName>
        <fullName evidence="1">Uncharacterized protein</fullName>
    </submittedName>
</protein>
<dbReference type="Proteomes" id="UP000427906">
    <property type="component" value="Chromosome"/>
</dbReference>
<dbReference type="KEGG" id="dalk:DSCA_57420"/>
<evidence type="ECO:0000313" key="1">
    <source>
        <dbReference type="EMBL" id="BBO71812.1"/>
    </source>
</evidence>
<keyword evidence="2" id="KW-1185">Reference proteome</keyword>
<name>A0A5K7YPX8_9BACT</name>
<gene>
    <name evidence="1" type="ORF">DSCA_57420</name>
</gene>
<sequence>METGAETGVLRFSRLPGKTGHDRGIPAKKKIFLLKIEKFLAFRMLFFASSVPHAGPVTTG</sequence>
<organism evidence="1 2">
    <name type="scientific">Desulfosarcina alkanivorans</name>
    <dbReference type="NCBI Taxonomy" id="571177"/>
    <lineage>
        <taxon>Bacteria</taxon>
        <taxon>Pseudomonadati</taxon>
        <taxon>Thermodesulfobacteriota</taxon>
        <taxon>Desulfobacteria</taxon>
        <taxon>Desulfobacterales</taxon>
        <taxon>Desulfosarcinaceae</taxon>
        <taxon>Desulfosarcina</taxon>
    </lineage>
</organism>
<dbReference type="EMBL" id="AP021874">
    <property type="protein sequence ID" value="BBO71812.1"/>
    <property type="molecule type" value="Genomic_DNA"/>
</dbReference>